<keyword evidence="4" id="KW-0813">Transport</keyword>
<keyword evidence="6 13" id="KW-0493">Microtubule</keyword>
<evidence type="ECO:0000256" key="5">
    <source>
        <dbReference type="ARBA" id="ARBA00022490"/>
    </source>
</evidence>
<evidence type="ECO:0000256" key="7">
    <source>
        <dbReference type="ARBA" id="ARBA00022816"/>
    </source>
</evidence>
<dbReference type="FunFam" id="3.30.740.10:FF:000005">
    <property type="entry name" value="Dynein light chain"/>
    <property type="match status" value="1"/>
</dbReference>
<evidence type="ECO:0000313" key="15">
    <source>
        <dbReference type="Proteomes" id="UP001515480"/>
    </source>
</evidence>
<dbReference type="GO" id="GO:0045505">
    <property type="term" value="F:dynein intermediate chain binding"/>
    <property type="evidence" value="ECO:0007669"/>
    <property type="project" value="TreeGrafter"/>
</dbReference>
<evidence type="ECO:0000256" key="11">
    <source>
        <dbReference type="ARBA" id="ARBA00023212"/>
    </source>
</evidence>
<accession>A0AB34JY17</accession>
<keyword evidence="9 13" id="KW-0243">Dynein</keyword>
<comment type="subcellular location">
    <subcellularLocation>
        <location evidence="2 13">Cytoplasm</location>
        <location evidence="2 13">Cytoskeleton</location>
    </subcellularLocation>
    <subcellularLocation>
        <location evidence="1">Nucleus</location>
    </subcellularLocation>
</comment>
<evidence type="ECO:0000256" key="13">
    <source>
        <dbReference type="RuleBase" id="RU365010"/>
    </source>
</evidence>
<dbReference type="SMART" id="SM01375">
    <property type="entry name" value="Dynein_light"/>
    <property type="match status" value="1"/>
</dbReference>
<name>A0AB34JY17_PRYPA</name>
<dbReference type="InterPro" id="IPR037177">
    <property type="entry name" value="DLC_sf"/>
</dbReference>
<evidence type="ECO:0000256" key="12">
    <source>
        <dbReference type="ARBA" id="ARBA00023242"/>
    </source>
</evidence>
<evidence type="ECO:0000313" key="14">
    <source>
        <dbReference type="EMBL" id="KAL1525898.1"/>
    </source>
</evidence>
<evidence type="ECO:0000256" key="1">
    <source>
        <dbReference type="ARBA" id="ARBA00004123"/>
    </source>
</evidence>
<evidence type="ECO:0000256" key="9">
    <source>
        <dbReference type="ARBA" id="ARBA00023017"/>
    </source>
</evidence>
<protein>
    <recommendedName>
        <fullName evidence="13">Dynein light chain</fullName>
    </recommendedName>
</protein>
<keyword evidence="12" id="KW-0539">Nucleus</keyword>
<dbReference type="CDD" id="cd21452">
    <property type="entry name" value="DLC-like_DYNLL1_DYNLL2"/>
    <property type="match status" value="1"/>
</dbReference>
<evidence type="ECO:0000256" key="3">
    <source>
        <dbReference type="ARBA" id="ARBA00010156"/>
    </source>
</evidence>
<evidence type="ECO:0000256" key="6">
    <source>
        <dbReference type="ARBA" id="ARBA00022701"/>
    </source>
</evidence>
<dbReference type="InterPro" id="IPR001372">
    <property type="entry name" value="Dynein_light_chain_typ-1/2"/>
</dbReference>
<evidence type="ECO:0000256" key="10">
    <source>
        <dbReference type="ARBA" id="ARBA00023175"/>
    </source>
</evidence>
<dbReference type="Gene3D" id="3.30.740.10">
    <property type="entry name" value="Protein Inhibitor Of Neuronal Nitric Oxide Synthase"/>
    <property type="match status" value="1"/>
</dbReference>
<dbReference type="InterPro" id="IPR019763">
    <property type="entry name" value="Dynein_light_1/2_CS"/>
</dbReference>
<dbReference type="PANTHER" id="PTHR11886:SF35">
    <property type="entry name" value="DYNEIN LIGHT CHAIN"/>
    <property type="match status" value="1"/>
</dbReference>
<dbReference type="GO" id="GO:0005868">
    <property type="term" value="C:cytoplasmic dynein complex"/>
    <property type="evidence" value="ECO:0007669"/>
    <property type="project" value="TreeGrafter"/>
</dbReference>
<keyword evidence="7" id="KW-0509">mRNA transport</keyword>
<dbReference type="GO" id="GO:0015031">
    <property type="term" value="P:protein transport"/>
    <property type="evidence" value="ECO:0007669"/>
    <property type="project" value="UniProtKB-KW"/>
</dbReference>
<comment type="similarity">
    <text evidence="3 13">Belongs to the dynein light chain family.</text>
</comment>
<evidence type="ECO:0000256" key="2">
    <source>
        <dbReference type="ARBA" id="ARBA00004245"/>
    </source>
</evidence>
<keyword evidence="8" id="KW-0653">Protein transport</keyword>
<dbReference type="PROSITE" id="PS01239">
    <property type="entry name" value="DYNEIN_LIGHT_1"/>
    <property type="match status" value="1"/>
</dbReference>
<dbReference type="AlphaFoldDB" id="A0AB34JY17"/>
<keyword evidence="10 13" id="KW-0505">Motor protein</keyword>
<dbReference type="Proteomes" id="UP001515480">
    <property type="component" value="Unassembled WGS sequence"/>
</dbReference>
<keyword evidence="11 13" id="KW-0206">Cytoskeleton</keyword>
<gene>
    <name evidence="14" type="ORF">AB1Y20_020726</name>
</gene>
<evidence type="ECO:0000256" key="8">
    <source>
        <dbReference type="ARBA" id="ARBA00022927"/>
    </source>
</evidence>
<dbReference type="GO" id="GO:0005874">
    <property type="term" value="C:microtubule"/>
    <property type="evidence" value="ECO:0007669"/>
    <property type="project" value="UniProtKB-KW"/>
</dbReference>
<organism evidence="14 15">
    <name type="scientific">Prymnesium parvum</name>
    <name type="common">Toxic golden alga</name>
    <dbReference type="NCBI Taxonomy" id="97485"/>
    <lineage>
        <taxon>Eukaryota</taxon>
        <taxon>Haptista</taxon>
        <taxon>Haptophyta</taxon>
        <taxon>Prymnesiophyceae</taxon>
        <taxon>Prymnesiales</taxon>
        <taxon>Prymnesiaceae</taxon>
        <taxon>Prymnesium</taxon>
    </lineage>
</organism>
<reference evidence="14 15" key="1">
    <citation type="journal article" date="2024" name="Science">
        <title>Giant polyketide synthase enzymes in the biosynthesis of giant marine polyether toxins.</title>
        <authorList>
            <person name="Fallon T.R."/>
            <person name="Shende V.V."/>
            <person name="Wierzbicki I.H."/>
            <person name="Pendleton A.L."/>
            <person name="Watervoot N.F."/>
            <person name="Auber R.P."/>
            <person name="Gonzalez D.J."/>
            <person name="Wisecaver J.H."/>
            <person name="Moore B.S."/>
        </authorList>
    </citation>
    <scope>NUCLEOTIDE SEQUENCE [LARGE SCALE GENOMIC DNA]</scope>
    <source>
        <strain evidence="14 15">12B1</strain>
    </source>
</reference>
<keyword evidence="15" id="KW-1185">Reference proteome</keyword>
<keyword evidence="5 13" id="KW-0963">Cytoplasm</keyword>
<comment type="caution">
    <text evidence="14">The sequence shown here is derived from an EMBL/GenBank/DDBJ whole genome shotgun (WGS) entry which is preliminary data.</text>
</comment>
<dbReference type="Pfam" id="PF01221">
    <property type="entry name" value="Dynein_light"/>
    <property type="match status" value="1"/>
</dbReference>
<sequence length="89" mass="10264">MALPKPVVKMCDMPPDMEQEALNVTFEALESLHSEKEVAQYVRDLFVKKYNGVWHCIVGRNFGSYVTHEANHHIYFYTGQTGVLLFKTN</sequence>
<dbReference type="EMBL" id="JBGBPQ010000004">
    <property type="protein sequence ID" value="KAL1525898.1"/>
    <property type="molecule type" value="Genomic_DNA"/>
</dbReference>
<dbReference type="GO" id="GO:0051028">
    <property type="term" value="P:mRNA transport"/>
    <property type="evidence" value="ECO:0007669"/>
    <property type="project" value="UniProtKB-KW"/>
</dbReference>
<dbReference type="GO" id="GO:0005634">
    <property type="term" value="C:nucleus"/>
    <property type="evidence" value="ECO:0007669"/>
    <property type="project" value="UniProtKB-SubCell"/>
</dbReference>
<dbReference type="GO" id="GO:0007017">
    <property type="term" value="P:microtubule-based process"/>
    <property type="evidence" value="ECO:0007669"/>
    <property type="project" value="InterPro"/>
</dbReference>
<dbReference type="PANTHER" id="PTHR11886">
    <property type="entry name" value="DYNEIN LIGHT CHAIN"/>
    <property type="match status" value="1"/>
</dbReference>
<proteinExistence type="inferred from homology"/>
<evidence type="ECO:0000256" key="4">
    <source>
        <dbReference type="ARBA" id="ARBA00022448"/>
    </source>
</evidence>
<dbReference type="SUPFAM" id="SSF54648">
    <property type="entry name" value="DLC"/>
    <property type="match status" value="1"/>
</dbReference>